<feature type="transmembrane region" description="Helical" evidence="1">
    <location>
        <begin position="63"/>
        <end position="82"/>
    </location>
</feature>
<sequence length="171" mass="20064">MGRKKRGKKYTMSDHIFAITIVIVMVLAIVSLPFLFFYLVMYFIALTPDVEIKKSGTINVLKIIFKFFITAIIITGIVDVMFTQIIKIKTSKHMLSLLFEVVLMFLVFYLFVMIYSLYNNEIITRHNGNLYISLFLLFIYIITNIAHLIMKKLHGNIMANIRMKHNTKNRR</sequence>
<organism evidence="2 3">
    <name type="scientific">Heyndrickxia ginsengihumi</name>
    <dbReference type="NCBI Taxonomy" id="363870"/>
    <lineage>
        <taxon>Bacteria</taxon>
        <taxon>Bacillati</taxon>
        <taxon>Bacillota</taxon>
        <taxon>Bacilli</taxon>
        <taxon>Bacillales</taxon>
        <taxon>Bacillaceae</taxon>
        <taxon>Heyndrickxia</taxon>
    </lineage>
</organism>
<protein>
    <submittedName>
        <fullName evidence="2">Uncharacterized protein</fullName>
    </submittedName>
</protein>
<dbReference type="Proteomes" id="UP000476934">
    <property type="component" value="Unassembled WGS sequence"/>
</dbReference>
<accession>A0A6M0P9H9</accession>
<dbReference type="EMBL" id="JAAIWK010000035">
    <property type="protein sequence ID" value="NEY21446.1"/>
    <property type="molecule type" value="Genomic_DNA"/>
</dbReference>
<feature type="transmembrane region" description="Helical" evidence="1">
    <location>
        <begin position="16"/>
        <end position="43"/>
    </location>
</feature>
<dbReference type="AlphaFoldDB" id="A0A6M0P9H9"/>
<evidence type="ECO:0000256" key="1">
    <source>
        <dbReference type="SAM" id="Phobius"/>
    </source>
</evidence>
<proteinExistence type="predicted"/>
<reference evidence="2 3" key="1">
    <citation type="submission" date="2020-02" db="EMBL/GenBank/DDBJ databases">
        <authorList>
            <person name="Feng H."/>
        </authorList>
    </citation>
    <scope>NUCLEOTIDE SEQUENCE [LARGE SCALE GENOMIC DNA]</scope>
    <source>
        <strain evidence="2 3">Gsoil 114</strain>
    </source>
</reference>
<dbReference type="RefSeq" id="WP_163174398.1">
    <property type="nucleotide sequence ID" value="NZ_JAAIWK010000035.1"/>
</dbReference>
<comment type="caution">
    <text evidence="2">The sequence shown here is derived from an EMBL/GenBank/DDBJ whole genome shotgun (WGS) entry which is preliminary data.</text>
</comment>
<evidence type="ECO:0000313" key="2">
    <source>
        <dbReference type="EMBL" id="NEY21446.1"/>
    </source>
</evidence>
<evidence type="ECO:0000313" key="3">
    <source>
        <dbReference type="Proteomes" id="UP000476934"/>
    </source>
</evidence>
<feature type="transmembrane region" description="Helical" evidence="1">
    <location>
        <begin position="94"/>
        <end position="118"/>
    </location>
</feature>
<reference evidence="2 3" key="2">
    <citation type="submission" date="2020-03" db="EMBL/GenBank/DDBJ databases">
        <title>Bacillus aquiflavi sp. nov., isolated from yellow water of strong flavor Chinese baijiu in Yibin region of China.</title>
        <authorList>
            <person name="Xie J."/>
        </authorList>
    </citation>
    <scope>NUCLEOTIDE SEQUENCE [LARGE SCALE GENOMIC DNA]</scope>
    <source>
        <strain evidence="2 3">Gsoil 114</strain>
    </source>
</reference>
<feature type="transmembrane region" description="Helical" evidence="1">
    <location>
        <begin position="130"/>
        <end position="150"/>
    </location>
</feature>
<name>A0A6M0P9H9_9BACI</name>
<keyword evidence="1" id="KW-0812">Transmembrane</keyword>
<keyword evidence="1" id="KW-0472">Membrane</keyword>
<keyword evidence="1" id="KW-1133">Transmembrane helix</keyword>
<gene>
    <name evidence="2" type="ORF">G4D61_16000</name>
</gene>
<keyword evidence="3" id="KW-1185">Reference proteome</keyword>